<accession>A0A2T2XCU2</accession>
<keyword evidence="1" id="KW-0812">Transmembrane</keyword>
<evidence type="ECO:0008006" key="4">
    <source>
        <dbReference type="Google" id="ProtNLM"/>
    </source>
</evidence>
<feature type="transmembrane region" description="Helical" evidence="1">
    <location>
        <begin position="124"/>
        <end position="143"/>
    </location>
</feature>
<keyword evidence="1" id="KW-0472">Membrane</keyword>
<keyword evidence="1" id="KW-1133">Transmembrane helix</keyword>
<gene>
    <name evidence="2" type="ORF">C7B46_15005</name>
</gene>
<proteinExistence type="predicted"/>
<evidence type="ECO:0000313" key="3">
    <source>
        <dbReference type="Proteomes" id="UP000242972"/>
    </source>
</evidence>
<dbReference type="EMBL" id="PXYW01000046">
    <property type="protein sequence ID" value="PSR32277.1"/>
    <property type="molecule type" value="Genomic_DNA"/>
</dbReference>
<feature type="transmembrane region" description="Helical" evidence="1">
    <location>
        <begin position="92"/>
        <end position="112"/>
    </location>
</feature>
<sequence length="200" mass="20900">MQCDECGAPLRGGQAFCGNCGKAVTADAGAPLKILSAPNRSRSTAFATPIMVTTKIQDFWNLGALATILISLFLPAISFPAGFTVRPLQFGFLAWGAVMGISVLAILTAVPSWRPLFWPSVERFTSAALVGSVVTVWVTVLGLPSALSHFGQSVSHANLFGGVFFSSLGSDLSSSIHVGFGLVLALIGTVAWAITTRRAD</sequence>
<evidence type="ECO:0000256" key="1">
    <source>
        <dbReference type="SAM" id="Phobius"/>
    </source>
</evidence>
<dbReference type="Proteomes" id="UP000242972">
    <property type="component" value="Unassembled WGS sequence"/>
</dbReference>
<dbReference type="AlphaFoldDB" id="A0A2T2XCU2"/>
<name>A0A2T2XCU2_9FIRM</name>
<evidence type="ECO:0000313" key="2">
    <source>
        <dbReference type="EMBL" id="PSR32277.1"/>
    </source>
</evidence>
<feature type="transmembrane region" description="Helical" evidence="1">
    <location>
        <begin position="59"/>
        <end position="80"/>
    </location>
</feature>
<organism evidence="2 3">
    <name type="scientific">Sulfobacillus benefaciens</name>
    <dbReference type="NCBI Taxonomy" id="453960"/>
    <lineage>
        <taxon>Bacteria</taxon>
        <taxon>Bacillati</taxon>
        <taxon>Bacillota</taxon>
        <taxon>Clostridia</taxon>
        <taxon>Eubacteriales</taxon>
        <taxon>Clostridiales Family XVII. Incertae Sedis</taxon>
        <taxon>Sulfobacillus</taxon>
    </lineage>
</organism>
<protein>
    <recommendedName>
        <fullName evidence="4">Zinc ribbon domain-containing protein</fullName>
    </recommendedName>
</protein>
<comment type="caution">
    <text evidence="2">The sequence shown here is derived from an EMBL/GenBank/DDBJ whole genome shotgun (WGS) entry which is preliminary data.</text>
</comment>
<feature type="transmembrane region" description="Helical" evidence="1">
    <location>
        <begin position="174"/>
        <end position="194"/>
    </location>
</feature>
<reference evidence="2 3" key="1">
    <citation type="journal article" date="2014" name="BMC Genomics">
        <title>Comparison of environmental and isolate Sulfobacillus genomes reveals diverse carbon, sulfur, nitrogen, and hydrogen metabolisms.</title>
        <authorList>
            <person name="Justice N.B."/>
            <person name="Norman A."/>
            <person name="Brown C.T."/>
            <person name="Singh A."/>
            <person name="Thomas B.C."/>
            <person name="Banfield J.F."/>
        </authorList>
    </citation>
    <scope>NUCLEOTIDE SEQUENCE [LARGE SCALE GENOMIC DNA]</scope>
    <source>
        <strain evidence="2">AMDSBA4</strain>
    </source>
</reference>